<dbReference type="PANTHER" id="PTHR48112">
    <property type="entry name" value="HIGH MOBILITY GROUP PROTEIN DSP1"/>
    <property type="match status" value="1"/>
</dbReference>
<reference evidence="9" key="1">
    <citation type="submission" date="2017-02" db="UniProtKB">
        <authorList>
            <consortium name="WormBaseParasite"/>
        </authorList>
    </citation>
    <scope>IDENTIFICATION</scope>
</reference>
<sequence>LNGLSVNFRSAFFFFSHDKRPEVQQQHPEWKVGQVAQELGRFWKALGEEERAVYERKALEDKERYAEEMRNYKGTPVQTITSMKMPMMTTVEGVPTSGMMQMGVPPAHAQQMVQSQEVNDECAEA</sequence>
<dbReference type="GO" id="GO:0005634">
    <property type="term" value="C:nucleus"/>
    <property type="evidence" value="ECO:0007669"/>
    <property type="project" value="UniProtKB-SubCell"/>
</dbReference>
<dbReference type="Gene3D" id="1.10.30.10">
    <property type="entry name" value="High mobility group box domain"/>
    <property type="match status" value="1"/>
</dbReference>
<dbReference type="InterPro" id="IPR036910">
    <property type="entry name" value="HMG_box_dom_sf"/>
</dbReference>
<keyword evidence="4 5" id="KW-0539">Nucleus</keyword>
<dbReference type="WBParaSite" id="BTMF_0001080901-mRNA-1">
    <property type="protein sequence ID" value="BTMF_0001080901-mRNA-1"/>
    <property type="gene ID" value="BTMF_0001080901"/>
</dbReference>
<proteinExistence type="inferred from homology"/>
<evidence type="ECO:0000256" key="4">
    <source>
        <dbReference type="ARBA" id="ARBA00023242"/>
    </source>
</evidence>
<dbReference type="EMBL" id="UZAG01016622">
    <property type="protein sequence ID" value="VDO29635.1"/>
    <property type="molecule type" value="Genomic_DNA"/>
</dbReference>
<dbReference type="PRINTS" id="PR00886">
    <property type="entry name" value="HIGHMOBLTY12"/>
</dbReference>
<evidence type="ECO:0000256" key="5">
    <source>
        <dbReference type="PROSITE-ProRule" id="PRU00267"/>
    </source>
</evidence>
<reference evidence="7 8" key="2">
    <citation type="submission" date="2018-11" db="EMBL/GenBank/DDBJ databases">
        <authorList>
            <consortium name="Pathogen Informatics"/>
        </authorList>
    </citation>
    <scope>NUCLEOTIDE SEQUENCE [LARGE SCALE GENOMIC DNA]</scope>
</reference>
<dbReference type="SMART" id="SM00398">
    <property type="entry name" value="HMG"/>
    <property type="match status" value="1"/>
</dbReference>
<protein>
    <submittedName>
        <fullName evidence="9">HMG box domain-containing protein</fullName>
    </submittedName>
</protein>
<keyword evidence="8" id="KW-1185">Reference proteome</keyword>
<evidence type="ECO:0000259" key="6">
    <source>
        <dbReference type="PROSITE" id="PS50118"/>
    </source>
</evidence>
<keyword evidence="3 5" id="KW-0238">DNA-binding</keyword>
<comment type="subcellular location">
    <subcellularLocation>
        <location evidence="1">Nucleus</location>
    </subcellularLocation>
</comment>
<accession>A0A0R3QSV7</accession>
<dbReference type="STRING" id="42155.A0A0R3QSV7"/>
<evidence type="ECO:0000256" key="3">
    <source>
        <dbReference type="ARBA" id="ARBA00023125"/>
    </source>
</evidence>
<feature type="DNA-binding region" description="HMG box" evidence="5">
    <location>
        <begin position="5"/>
        <end position="73"/>
    </location>
</feature>
<dbReference type="AlphaFoldDB" id="A0A0R3QSV7"/>
<name>A0A0R3QSV7_9BILA</name>
<gene>
    <name evidence="7" type="ORF">BTMF_LOCUS8843</name>
</gene>
<evidence type="ECO:0000256" key="1">
    <source>
        <dbReference type="ARBA" id="ARBA00004123"/>
    </source>
</evidence>
<dbReference type="PANTHER" id="PTHR48112:SF32">
    <property type="entry name" value="HIGH MOBILITY GROUP PROTEIN B3"/>
    <property type="match status" value="1"/>
</dbReference>
<feature type="domain" description="HMG box" evidence="6">
    <location>
        <begin position="5"/>
        <end position="73"/>
    </location>
</feature>
<dbReference type="PROSITE" id="PS50118">
    <property type="entry name" value="HMG_BOX_2"/>
    <property type="match status" value="1"/>
</dbReference>
<evidence type="ECO:0000313" key="9">
    <source>
        <dbReference type="WBParaSite" id="BTMF_0001080901-mRNA-1"/>
    </source>
</evidence>
<organism evidence="9">
    <name type="scientific">Brugia timori</name>
    <dbReference type="NCBI Taxonomy" id="42155"/>
    <lineage>
        <taxon>Eukaryota</taxon>
        <taxon>Metazoa</taxon>
        <taxon>Ecdysozoa</taxon>
        <taxon>Nematoda</taxon>
        <taxon>Chromadorea</taxon>
        <taxon>Rhabditida</taxon>
        <taxon>Spirurina</taxon>
        <taxon>Spiruromorpha</taxon>
        <taxon>Filarioidea</taxon>
        <taxon>Onchocercidae</taxon>
        <taxon>Brugia</taxon>
    </lineage>
</organism>
<comment type="similarity">
    <text evidence="2">Belongs to the HMGB family.</text>
</comment>
<dbReference type="SUPFAM" id="SSF47095">
    <property type="entry name" value="HMG-box"/>
    <property type="match status" value="1"/>
</dbReference>
<dbReference type="InterPro" id="IPR050342">
    <property type="entry name" value="HMGB"/>
</dbReference>
<dbReference type="Proteomes" id="UP000280834">
    <property type="component" value="Unassembled WGS sequence"/>
</dbReference>
<evidence type="ECO:0000313" key="8">
    <source>
        <dbReference type="Proteomes" id="UP000280834"/>
    </source>
</evidence>
<dbReference type="GO" id="GO:0003677">
    <property type="term" value="F:DNA binding"/>
    <property type="evidence" value="ECO:0007669"/>
    <property type="project" value="UniProtKB-UniRule"/>
</dbReference>
<dbReference type="Pfam" id="PF00505">
    <property type="entry name" value="HMG_box"/>
    <property type="match status" value="1"/>
</dbReference>
<evidence type="ECO:0000256" key="2">
    <source>
        <dbReference type="ARBA" id="ARBA00008774"/>
    </source>
</evidence>
<evidence type="ECO:0000313" key="7">
    <source>
        <dbReference type="EMBL" id="VDO29635.1"/>
    </source>
</evidence>
<dbReference type="InterPro" id="IPR009071">
    <property type="entry name" value="HMG_box_dom"/>
</dbReference>